<dbReference type="RefSeq" id="WP_271165586.1">
    <property type="nucleotide sequence ID" value="NZ_BSFD01000009.1"/>
</dbReference>
<evidence type="ECO:0000259" key="6">
    <source>
        <dbReference type="PROSITE" id="PS50995"/>
    </source>
</evidence>
<feature type="domain" description="HTH marR-type" evidence="6">
    <location>
        <begin position="17"/>
        <end position="148"/>
    </location>
</feature>
<evidence type="ECO:0000256" key="5">
    <source>
        <dbReference type="ARBA" id="ARBA00023163"/>
    </source>
</evidence>
<dbReference type="PANTHER" id="PTHR33164">
    <property type="entry name" value="TRANSCRIPTIONAL REGULATOR, MARR FAMILY"/>
    <property type="match status" value="1"/>
</dbReference>
<accession>A0ABQ5T9B1</accession>
<reference evidence="7" key="1">
    <citation type="journal article" date="2014" name="Int. J. Syst. Evol. Microbiol.">
        <title>Complete genome of a new Firmicutes species belonging to the dominant human colonic microbiota ('Ruminococcus bicirculans') reveals two chromosomes and a selective capacity to utilize plant glucans.</title>
        <authorList>
            <consortium name="NISC Comparative Sequencing Program"/>
            <person name="Wegmann U."/>
            <person name="Louis P."/>
            <person name="Goesmann A."/>
            <person name="Henrissat B."/>
            <person name="Duncan S.H."/>
            <person name="Flint H.J."/>
        </authorList>
    </citation>
    <scope>NUCLEOTIDE SEQUENCE</scope>
    <source>
        <strain evidence="7">VKM B-1499</strain>
    </source>
</reference>
<proteinExistence type="predicted"/>
<keyword evidence="3" id="KW-0805">Transcription regulation</keyword>
<dbReference type="InterPro" id="IPR055166">
    <property type="entry name" value="Transc_reg_Sar_Rot_HTH"/>
</dbReference>
<sequence>MAAKILAQERIPDLEIDAQLCLALQTTGSLVTRLYRRLLDPLDLTHPQYLILLALWETEGPVTMGEVGRRTHMETGALTPQVKKMEAAGLLDRRRDDKDERKVWVQPTAKAWSLRPQVMDVRREVVERLPLSEPQIAQLRDLLQKMIADLEASET</sequence>
<evidence type="ECO:0000256" key="3">
    <source>
        <dbReference type="ARBA" id="ARBA00023015"/>
    </source>
</evidence>
<dbReference type="SMART" id="SM00347">
    <property type="entry name" value="HTH_MARR"/>
    <property type="match status" value="1"/>
</dbReference>
<evidence type="ECO:0000313" key="7">
    <source>
        <dbReference type="EMBL" id="GLK49389.1"/>
    </source>
</evidence>
<evidence type="ECO:0000256" key="4">
    <source>
        <dbReference type="ARBA" id="ARBA00023125"/>
    </source>
</evidence>
<dbReference type="InterPro" id="IPR000835">
    <property type="entry name" value="HTH_MarR-typ"/>
</dbReference>
<dbReference type="InterPro" id="IPR036390">
    <property type="entry name" value="WH_DNA-bd_sf"/>
</dbReference>
<dbReference type="SUPFAM" id="SSF46785">
    <property type="entry name" value="Winged helix' DNA-binding domain"/>
    <property type="match status" value="1"/>
</dbReference>
<evidence type="ECO:0000256" key="2">
    <source>
        <dbReference type="ARBA" id="ARBA00022490"/>
    </source>
</evidence>
<dbReference type="InterPro" id="IPR036388">
    <property type="entry name" value="WH-like_DNA-bd_sf"/>
</dbReference>
<organism evidence="7 8">
    <name type="scientific">Brevundimonas intermedia</name>
    <dbReference type="NCBI Taxonomy" id="74315"/>
    <lineage>
        <taxon>Bacteria</taxon>
        <taxon>Pseudomonadati</taxon>
        <taxon>Pseudomonadota</taxon>
        <taxon>Alphaproteobacteria</taxon>
        <taxon>Caulobacterales</taxon>
        <taxon>Caulobacteraceae</taxon>
        <taxon>Brevundimonas</taxon>
    </lineage>
</organism>
<keyword evidence="2" id="KW-0963">Cytoplasm</keyword>
<gene>
    <name evidence="7" type="primary">ohrR</name>
    <name evidence="7" type="ORF">GCM10017620_23620</name>
</gene>
<keyword evidence="5" id="KW-0804">Transcription</keyword>
<dbReference type="Pfam" id="PF22381">
    <property type="entry name" value="Staph_reg_Sar_Rot"/>
    <property type="match status" value="1"/>
</dbReference>
<keyword evidence="8" id="KW-1185">Reference proteome</keyword>
<keyword evidence="4" id="KW-0238">DNA-binding</keyword>
<dbReference type="PROSITE" id="PS50995">
    <property type="entry name" value="HTH_MARR_2"/>
    <property type="match status" value="1"/>
</dbReference>
<dbReference type="Proteomes" id="UP001143509">
    <property type="component" value="Unassembled WGS sequence"/>
</dbReference>
<dbReference type="EMBL" id="BSFD01000009">
    <property type="protein sequence ID" value="GLK49389.1"/>
    <property type="molecule type" value="Genomic_DNA"/>
</dbReference>
<dbReference type="Gene3D" id="1.10.10.10">
    <property type="entry name" value="Winged helix-like DNA-binding domain superfamily/Winged helix DNA-binding domain"/>
    <property type="match status" value="1"/>
</dbReference>
<evidence type="ECO:0000256" key="1">
    <source>
        <dbReference type="ARBA" id="ARBA00004496"/>
    </source>
</evidence>
<dbReference type="PANTHER" id="PTHR33164:SF5">
    <property type="entry name" value="ORGANIC HYDROPEROXIDE RESISTANCE TRANSCRIPTIONAL REGULATOR"/>
    <property type="match status" value="1"/>
</dbReference>
<comment type="caution">
    <text evidence="7">The sequence shown here is derived from an EMBL/GenBank/DDBJ whole genome shotgun (WGS) entry which is preliminary data.</text>
</comment>
<protein>
    <submittedName>
        <fullName evidence="7">MarR family transcriptional regulator</fullName>
    </submittedName>
</protein>
<name>A0ABQ5T9B1_9CAUL</name>
<comment type="subcellular location">
    <subcellularLocation>
        <location evidence="1">Cytoplasm</location>
    </subcellularLocation>
</comment>
<evidence type="ECO:0000313" key="8">
    <source>
        <dbReference type="Proteomes" id="UP001143509"/>
    </source>
</evidence>
<dbReference type="InterPro" id="IPR039422">
    <property type="entry name" value="MarR/SlyA-like"/>
</dbReference>
<reference evidence="7" key="2">
    <citation type="submission" date="2023-01" db="EMBL/GenBank/DDBJ databases">
        <authorList>
            <person name="Sun Q."/>
            <person name="Evtushenko L."/>
        </authorList>
    </citation>
    <scope>NUCLEOTIDE SEQUENCE</scope>
    <source>
        <strain evidence="7">VKM B-1499</strain>
    </source>
</reference>